<dbReference type="AlphaFoldDB" id="A0A1I6MI49"/>
<dbReference type="InterPro" id="IPR058625">
    <property type="entry name" value="MdtA-like_BSH"/>
</dbReference>
<dbReference type="PROSITE" id="PS51257">
    <property type="entry name" value="PROKAR_LIPOPROTEIN"/>
    <property type="match status" value="1"/>
</dbReference>
<dbReference type="OrthoDB" id="9801814at2"/>
<feature type="chain" id="PRO_5011630768" evidence="4">
    <location>
        <begin position="28"/>
        <end position="393"/>
    </location>
</feature>
<feature type="domain" description="Multidrug resistance protein MdtA-like barrel-sandwich hybrid" evidence="6">
    <location>
        <begin position="63"/>
        <end position="198"/>
    </location>
</feature>
<dbReference type="InterPro" id="IPR006143">
    <property type="entry name" value="RND_pump_MFP"/>
</dbReference>
<dbReference type="Pfam" id="PF25967">
    <property type="entry name" value="RND-MFP_C"/>
    <property type="match status" value="1"/>
</dbReference>
<evidence type="ECO:0000259" key="6">
    <source>
        <dbReference type="Pfam" id="PF25917"/>
    </source>
</evidence>
<comment type="subcellular location">
    <subcellularLocation>
        <location evidence="1">Cell envelope</location>
    </subcellularLocation>
</comment>
<reference evidence="9 10" key="1">
    <citation type="submission" date="2016-10" db="EMBL/GenBank/DDBJ databases">
        <authorList>
            <person name="de Groot N.N."/>
        </authorList>
    </citation>
    <scope>NUCLEOTIDE SEQUENCE [LARGE SCALE GENOMIC DNA]</scope>
    <source>
        <strain evidence="9 10">DSM 21001</strain>
    </source>
</reference>
<dbReference type="InterPro" id="IPR058624">
    <property type="entry name" value="MdtA-like_HH"/>
</dbReference>
<dbReference type="SUPFAM" id="SSF111369">
    <property type="entry name" value="HlyD-like secretion proteins"/>
    <property type="match status" value="1"/>
</dbReference>
<evidence type="ECO:0000313" key="10">
    <source>
        <dbReference type="Proteomes" id="UP000199024"/>
    </source>
</evidence>
<dbReference type="Pfam" id="PF25944">
    <property type="entry name" value="Beta-barrel_RND"/>
    <property type="match status" value="1"/>
</dbReference>
<feature type="domain" description="Multidrug resistance protein MdtA-like beta-barrel" evidence="7">
    <location>
        <begin position="206"/>
        <end position="296"/>
    </location>
</feature>
<dbReference type="GO" id="GO:0046677">
    <property type="term" value="P:response to antibiotic"/>
    <property type="evidence" value="ECO:0007669"/>
    <property type="project" value="TreeGrafter"/>
</dbReference>
<comment type="similarity">
    <text evidence="2">Belongs to the membrane fusion protein (MFP) (TC 8.A.1) family.</text>
</comment>
<evidence type="ECO:0000256" key="1">
    <source>
        <dbReference type="ARBA" id="ARBA00004196"/>
    </source>
</evidence>
<dbReference type="STRING" id="474950.SAMN05421771_2681"/>
<dbReference type="RefSeq" id="WP_089839583.1">
    <property type="nucleotide sequence ID" value="NZ_FOZL01000001.1"/>
</dbReference>
<dbReference type="InterPro" id="IPR058627">
    <property type="entry name" value="MdtA-like_C"/>
</dbReference>
<dbReference type="Proteomes" id="UP000199024">
    <property type="component" value="Unassembled WGS sequence"/>
</dbReference>
<dbReference type="NCBIfam" id="TIGR01730">
    <property type="entry name" value="RND_mfp"/>
    <property type="match status" value="1"/>
</dbReference>
<protein>
    <submittedName>
        <fullName evidence="9">Membrane fusion protein, multidrug efflux system</fullName>
    </submittedName>
</protein>
<feature type="domain" description="Multidrug resistance protein MdtA-like alpha-helical hairpin" evidence="5">
    <location>
        <begin position="102"/>
        <end position="171"/>
    </location>
</feature>
<accession>A0A1I6MI49</accession>
<dbReference type="GO" id="GO:0022857">
    <property type="term" value="F:transmembrane transporter activity"/>
    <property type="evidence" value="ECO:0007669"/>
    <property type="project" value="InterPro"/>
</dbReference>
<dbReference type="GO" id="GO:0005886">
    <property type="term" value="C:plasma membrane"/>
    <property type="evidence" value="ECO:0007669"/>
    <property type="project" value="TreeGrafter"/>
</dbReference>
<dbReference type="PANTHER" id="PTHR30158">
    <property type="entry name" value="ACRA/E-RELATED COMPONENT OF DRUG EFFLUX TRANSPORTER"/>
    <property type="match status" value="1"/>
</dbReference>
<evidence type="ECO:0000313" key="9">
    <source>
        <dbReference type="EMBL" id="SFS15291.1"/>
    </source>
</evidence>
<feature type="domain" description="Multidrug resistance protein MdtA-like C-terminal permuted SH3" evidence="8">
    <location>
        <begin position="302"/>
        <end position="363"/>
    </location>
</feature>
<evidence type="ECO:0000256" key="2">
    <source>
        <dbReference type="ARBA" id="ARBA00009477"/>
    </source>
</evidence>
<feature type="region of interest" description="Disordered" evidence="3">
    <location>
        <begin position="369"/>
        <end position="393"/>
    </location>
</feature>
<name>A0A1I6MI49_9BACT</name>
<evidence type="ECO:0000259" key="5">
    <source>
        <dbReference type="Pfam" id="PF25876"/>
    </source>
</evidence>
<evidence type="ECO:0000259" key="8">
    <source>
        <dbReference type="Pfam" id="PF25967"/>
    </source>
</evidence>
<feature type="signal peptide" evidence="4">
    <location>
        <begin position="1"/>
        <end position="27"/>
    </location>
</feature>
<dbReference type="Gene3D" id="2.40.50.100">
    <property type="match status" value="1"/>
</dbReference>
<dbReference type="Gene3D" id="1.10.287.470">
    <property type="entry name" value="Helix hairpin bin"/>
    <property type="match status" value="1"/>
</dbReference>
<evidence type="ECO:0000256" key="4">
    <source>
        <dbReference type="SAM" id="SignalP"/>
    </source>
</evidence>
<dbReference type="EMBL" id="FOZL01000001">
    <property type="protein sequence ID" value="SFS15291.1"/>
    <property type="molecule type" value="Genomic_DNA"/>
</dbReference>
<dbReference type="GO" id="GO:0030313">
    <property type="term" value="C:cell envelope"/>
    <property type="evidence" value="ECO:0007669"/>
    <property type="project" value="UniProtKB-SubCell"/>
</dbReference>
<organism evidence="9 10">
    <name type="scientific">Granulicella pectinivorans</name>
    <dbReference type="NCBI Taxonomy" id="474950"/>
    <lineage>
        <taxon>Bacteria</taxon>
        <taxon>Pseudomonadati</taxon>
        <taxon>Acidobacteriota</taxon>
        <taxon>Terriglobia</taxon>
        <taxon>Terriglobales</taxon>
        <taxon>Acidobacteriaceae</taxon>
        <taxon>Granulicella</taxon>
    </lineage>
</organism>
<proteinExistence type="inferred from homology"/>
<dbReference type="InterPro" id="IPR058626">
    <property type="entry name" value="MdtA-like_b-barrel"/>
</dbReference>
<gene>
    <name evidence="9" type="ORF">SAMN05421771_2681</name>
</gene>
<keyword evidence="4" id="KW-0732">Signal</keyword>
<keyword evidence="10" id="KW-1185">Reference proteome</keyword>
<feature type="compositionally biased region" description="Low complexity" evidence="3">
    <location>
        <begin position="371"/>
        <end position="387"/>
    </location>
</feature>
<sequence length="393" mass="41469">MRSVKCRTCQLITATLYLLLIAGCRKAAPPATPPLAVDTIAASVQTVPVIGSWVATLDGMVNADIQPQVGGYVIRQDYKEGTVVRKGQVLFEIDPRPWQATQDQASGSLAQAKAQYKLATINVLRDTPLVQAQAYAQSSLDTELGTQEADKASVESAEATLESAKLNVGFTKVRSLIDGVAGQAAIQVGNLVSTTSQLVEVSQLNPIKVYFFISEQEYMSLSARARGMGKTDLLSTSDTLPLTLTLADNQTYSKTGHVISVDRAVTTQTGSIRIAASFANPGNVLRPSQFGTVSAQTNVLKDAVIIPQRAVNELQGLYQVVVVGADNIAHLRTVTLGPSIGTDSVILTGLRGGDQVVTEGVDKIKEGTKVAPHLAASSAPPAAQPHAQKPEGK</sequence>
<dbReference type="Gene3D" id="2.40.30.170">
    <property type="match status" value="1"/>
</dbReference>
<evidence type="ECO:0000256" key="3">
    <source>
        <dbReference type="SAM" id="MobiDB-lite"/>
    </source>
</evidence>
<dbReference type="Gene3D" id="2.40.420.20">
    <property type="match status" value="1"/>
</dbReference>
<evidence type="ECO:0000259" key="7">
    <source>
        <dbReference type="Pfam" id="PF25944"/>
    </source>
</evidence>
<dbReference type="Pfam" id="PF25917">
    <property type="entry name" value="BSH_RND"/>
    <property type="match status" value="1"/>
</dbReference>
<dbReference type="Pfam" id="PF25876">
    <property type="entry name" value="HH_MFP_RND"/>
    <property type="match status" value="1"/>
</dbReference>